<dbReference type="EMBL" id="FONV01000009">
    <property type="protein sequence ID" value="SFF35386.1"/>
    <property type="molecule type" value="Genomic_DNA"/>
</dbReference>
<dbReference type="RefSeq" id="WP_093617771.1">
    <property type="nucleotide sequence ID" value="NZ_BOMT01000053.1"/>
</dbReference>
<reference evidence="2 3" key="1">
    <citation type="submission" date="2016-10" db="EMBL/GenBank/DDBJ databases">
        <authorList>
            <person name="de Groot N.N."/>
        </authorList>
    </citation>
    <scope>NUCLEOTIDE SEQUENCE [LARGE SCALE GENOMIC DNA]</scope>
    <source>
        <strain evidence="2 3">DSM 43019</strain>
    </source>
</reference>
<sequence length="244" mass="25388">MNRRYVALGDSMSIDDYAGGPGRGAASLLHSNVGADFPDWAGHDLATGGWTLDVLARDGAVTADILHRQLPHLGDDPDLVTITMGGNDLLSVYGDDTAAAAVIGRVAAQGEAILARLPRTCRVVLTTVYDPSDGAGAAPGLTPWPAAPHWIRALNTTLADLADRHGALLADVHAAFTGHGVTAGDPAQTDARPANRDLWFCGVVEPNAWGAHAIRTTWWNALSRTSGGGNPRGLSSMPPRPATV</sequence>
<proteinExistence type="predicted"/>
<dbReference type="OrthoDB" id="5503950at2"/>
<evidence type="ECO:0000259" key="1">
    <source>
        <dbReference type="Pfam" id="PF13472"/>
    </source>
</evidence>
<dbReference type="Proteomes" id="UP000199645">
    <property type="component" value="Unassembled WGS sequence"/>
</dbReference>
<dbReference type="InterPro" id="IPR013830">
    <property type="entry name" value="SGNH_hydro"/>
</dbReference>
<dbReference type="InterPro" id="IPR036514">
    <property type="entry name" value="SGNH_hydro_sf"/>
</dbReference>
<feature type="domain" description="SGNH hydrolase-type esterase" evidence="1">
    <location>
        <begin position="7"/>
        <end position="187"/>
    </location>
</feature>
<dbReference type="Gene3D" id="3.40.50.1110">
    <property type="entry name" value="SGNH hydrolase"/>
    <property type="match status" value="1"/>
</dbReference>
<dbReference type="Pfam" id="PF13472">
    <property type="entry name" value="Lipase_GDSL_2"/>
    <property type="match status" value="1"/>
</dbReference>
<dbReference type="STRING" id="35752.SAMN05421541_109136"/>
<dbReference type="AlphaFoldDB" id="A0A1I2I399"/>
<evidence type="ECO:0000313" key="2">
    <source>
        <dbReference type="EMBL" id="SFF35386.1"/>
    </source>
</evidence>
<dbReference type="SUPFAM" id="SSF52266">
    <property type="entry name" value="SGNH hydrolase"/>
    <property type="match status" value="1"/>
</dbReference>
<keyword evidence="3" id="KW-1185">Reference proteome</keyword>
<accession>A0A1I2I399</accession>
<evidence type="ECO:0000313" key="3">
    <source>
        <dbReference type="Proteomes" id="UP000199645"/>
    </source>
</evidence>
<gene>
    <name evidence="2" type="ORF">SAMN05421541_109136</name>
</gene>
<protein>
    <submittedName>
        <fullName evidence="2">Lysophospholipase L1</fullName>
    </submittedName>
</protein>
<organism evidence="2 3">
    <name type="scientific">Actinoplanes philippinensis</name>
    <dbReference type="NCBI Taxonomy" id="35752"/>
    <lineage>
        <taxon>Bacteria</taxon>
        <taxon>Bacillati</taxon>
        <taxon>Actinomycetota</taxon>
        <taxon>Actinomycetes</taxon>
        <taxon>Micromonosporales</taxon>
        <taxon>Micromonosporaceae</taxon>
        <taxon>Actinoplanes</taxon>
    </lineage>
</organism>
<name>A0A1I2I399_9ACTN</name>